<evidence type="ECO:0000256" key="1">
    <source>
        <dbReference type="ARBA" id="ARBA00004651"/>
    </source>
</evidence>
<dbReference type="EMBL" id="JAEQNE010000002">
    <property type="protein sequence ID" value="MBL0391724.1"/>
    <property type="molecule type" value="Genomic_DNA"/>
</dbReference>
<dbReference type="InterPro" id="IPR020846">
    <property type="entry name" value="MFS_dom"/>
</dbReference>
<comment type="subcellular location">
    <subcellularLocation>
        <location evidence="1">Cell membrane</location>
        <topology evidence="1">Multi-pass membrane protein</topology>
    </subcellularLocation>
</comment>
<reference evidence="9 10" key="1">
    <citation type="journal article" date="2017" name="Int. J. Syst. Evol. Microbiol.">
        <title>Ramlibacter monticola sp. nov., isolated from forest soil.</title>
        <authorList>
            <person name="Chaudhary D.K."/>
            <person name="Kim J."/>
        </authorList>
    </citation>
    <scope>NUCLEOTIDE SEQUENCE [LARGE SCALE GENOMIC DNA]</scope>
    <source>
        <strain evidence="9 10">KACC 19175</strain>
    </source>
</reference>
<feature type="transmembrane region" description="Helical" evidence="7">
    <location>
        <begin position="163"/>
        <end position="184"/>
    </location>
</feature>
<feature type="transmembrane region" description="Helical" evidence="7">
    <location>
        <begin position="358"/>
        <end position="381"/>
    </location>
</feature>
<gene>
    <name evidence="9" type="ORF">JJ685_11310</name>
</gene>
<keyword evidence="3" id="KW-1003">Cell membrane</keyword>
<dbReference type="PANTHER" id="PTHR42718">
    <property type="entry name" value="MAJOR FACILITATOR SUPERFAMILY MULTIDRUG TRANSPORTER MFSC"/>
    <property type="match status" value="1"/>
</dbReference>
<feature type="transmembrane region" description="Helical" evidence="7">
    <location>
        <begin position="49"/>
        <end position="67"/>
    </location>
</feature>
<accession>A0A936Z0A1</accession>
<feature type="transmembrane region" description="Helical" evidence="7">
    <location>
        <begin position="134"/>
        <end position="157"/>
    </location>
</feature>
<dbReference type="Gene3D" id="1.20.1720.10">
    <property type="entry name" value="Multidrug resistance protein D"/>
    <property type="match status" value="1"/>
</dbReference>
<organism evidence="9 10">
    <name type="scientific">Ramlibacter monticola</name>
    <dbReference type="NCBI Taxonomy" id="1926872"/>
    <lineage>
        <taxon>Bacteria</taxon>
        <taxon>Pseudomonadati</taxon>
        <taxon>Pseudomonadota</taxon>
        <taxon>Betaproteobacteria</taxon>
        <taxon>Burkholderiales</taxon>
        <taxon>Comamonadaceae</taxon>
        <taxon>Ramlibacter</taxon>
    </lineage>
</organism>
<dbReference type="GO" id="GO:0005886">
    <property type="term" value="C:plasma membrane"/>
    <property type="evidence" value="ECO:0007669"/>
    <property type="project" value="UniProtKB-SubCell"/>
</dbReference>
<feature type="transmembrane region" description="Helical" evidence="7">
    <location>
        <begin position="292"/>
        <end position="314"/>
    </location>
</feature>
<dbReference type="GO" id="GO:0022857">
    <property type="term" value="F:transmembrane transporter activity"/>
    <property type="evidence" value="ECO:0007669"/>
    <property type="project" value="InterPro"/>
</dbReference>
<evidence type="ECO:0000313" key="9">
    <source>
        <dbReference type="EMBL" id="MBL0391724.1"/>
    </source>
</evidence>
<dbReference type="InterPro" id="IPR036259">
    <property type="entry name" value="MFS_trans_sf"/>
</dbReference>
<feature type="transmembrane region" description="Helical" evidence="7">
    <location>
        <begin position="474"/>
        <end position="494"/>
    </location>
</feature>
<name>A0A936Z0A1_9BURK</name>
<dbReference type="PANTHER" id="PTHR42718:SF42">
    <property type="entry name" value="EXPORT PROTEIN"/>
    <property type="match status" value="1"/>
</dbReference>
<sequence length="500" mass="51144">MASASRGRWVLAASILGSSLAFIDGTVVNVALPAIQRDLHASLREAQWVVESYALLLAALMLVGGALGDRLGRKKIFGLGVLVFAASSVACALSRDPLQLIAARAVQGLGGALLVPGSLALISANFSEEERGRAFGTWAGFSGLTSALGPLLGGVLIDRLSWAWAFAINVPVAAAVLAIAWKHVPESRQPGDRKPLDLAGAVAATLGLGGCVFFFIEAPTRGWGAPLVLAALAAGLAALVAFVFLERRQPAPMLPLAMLRNRNFAASNLLTLLLYAGLGGGLFFLPLDLIQIQGFSATAAGASLLPFVAIMFLLSRWAGGVADRRGARLPLIAGPLLAAAGFALLAVPGTSARYVSGFLPGIAVLGLGMGIAVAPLTTAVMNSVSSDAAGTASGINNAVSRLAGVLAIAVFGALMATVFEAHLRSSMADLPGGLGEALWQQRHRLAAIELPAGTADARAARGAVQSAFVAGYRWVMVVSAVLAAASAGVAALWIDRERAQ</sequence>
<protein>
    <submittedName>
        <fullName evidence="9">MFS transporter</fullName>
    </submittedName>
</protein>
<dbReference type="CDD" id="cd17321">
    <property type="entry name" value="MFS_MMR_MDR_like"/>
    <property type="match status" value="1"/>
</dbReference>
<dbReference type="InterPro" id="IPR011701">
    <property type="entry name" value="MFS"/>
</dbReference>
<proteinExistence type="predicted"/>
<keyword evidence="5 7" id="KW-1133">Transmembrane helix</keyword>
<keyword evidence="4 7" id="KW-0812">Transmembrane</keyword>
<dbReference type="AlphaFoldDB" id="A0A936Z0A1"/>
<dbReference type="Proteomes" id="UP000599109">
    <property type="component" value="Unassembled WGS sequence"/>
</dbReference>
<dbReference type="RefSeq" id="WP_201674332.1">
    <property type="nucleotide sequence ID" value="NZ_JAEQNE010000002.1"/>
</dbReference>
<feature type="transmembrane region" description="Helical" evidence="7">
    <location>
        <begin position="402"/>
        <end position="423"/>
    </location>
</feature>
<dbReference type="PROSITE" id="PS50850">
    <property type="entry name" value="MFS"/>
    <property type="match status" value="1"/>
</dbReference>
<feature type="transmembrane region" description="Helical" evidence="7">
    <location>
        <begin position="222"/>
        <end position="245"/>
    </location>
</feature>
<feature type="transmembrane region" description="Helical" evidence="7">
    <location>
        <begin position="196"/>
        <end position="216"/>
    </location>
</feature>
<evidence type="ECO:0000256" key="6">
    <source>
        <dbReference type="ARBA" id="ARBA00023136"/>
    </source>
</evidence>
<evidence type="ECO:0000256" key="7">
    <source>
        <dbReference type="SAM" id="Phobius"/>
    </source>
</evidence>
<dbReference type="Pfam" id="PF07690">
    <property type="entry name" value="MFS_1"/>
    <property type="match status" value="1"/>
</dbReference>
<evidence type="ECO:0000313" key="10">
    <source>
        <dbReference type="Proteomes" id="UP000599109"/>
    </source>
</evidence>
<keyword evidence="2" id="KW-0813">Transport</keyword>
<feature type="domain" description="Major facilitator superfamily (MFS) profile" evidence="8">
    <location>
        <begin position="10"/>
        <end position="498"/>
    </location>
</feature>
<dbReference type="InterPro" id="IPR004638">
    <property type="entry name" value="EmrB-like"/>
</dbReference>
<dbReference type="Gene3D" id="1.20.1250.20">
    <property type="entry name" value="MFS general substrate transporter like domains"/>
    <property type="match status" value="1"/>
</dbReference>
<comment type="caution">
    <text evidence="9">The sequence shown here is derived from an EMBL/GenBank/DDBJ whole genome shotgun (WGS) entry which is preliminary data.</text>
</comment>
<evidence type="ECO:0000259" key="8">
    <source>
        <dbReference type="PROSITE" id="PS50850"/>
    </source>
</evidence>
<keyword evidence="6 7" id="KW-0472">Membrane</keyword>
<dbReference type="NCBIfam" id="TIGR00711">
    <property type="entry name" value="efflux_EmrB"/>
    <property type="match status" value="1"/>
</dbReference>
<evidence type="ECO:0000256" key="5">
    <source>
        <dbReference type="ARBA" id="ARBA00022989"/>
    </source>
</evidence>
<evidence type="ECO:0000256" key="4">
    <source>
        <dbReference type="ARBA" id="ARBA00022692"/>
    </source>
</evidence>
<keyword evidence="10" id="KW-1185">Reference proteome</keyword>
<dbReference type="PRINTS" id="PR01036">
    <property type="entry name" value="TCRTETB"/>
</dbReference>
<feature type="transmembrane region" description="Helical" evidence="7">
    <location>
        <begin position="101"/>
        <end position="122"/>
    </location>
</feature>
<feature type="transmembrane region" description="Helical" evidence="7">
    <location>
        <begin position="266"/>
        <end position="286"/>
    </location>
</feature>
<feature type="transmembrane region" description="Helical" evidence="7">
    <location>
        <begin position="326"/>
        <end position="346"/>
    </location>
</feature>
<feature type="transmembrane region" description="Helical" evidence="7">
    <location>
        <begin position="76"/>
        <end position="95"/>
    </location>
</feature>
<evidence type="ECO:0000256" key="2">
    <source>
        <dbReference type="ARBA" id="ARBA00022448"/>
    </source>
</evidence>
<dbReference type="SUPFAM" id="SSF103473">
    <property type="entry name" value="MFS general substrate transporter"/>
    <property type="match status" value="1"/>
</dbReference>
<evidence type="ECO:0000256" key="3">
    <source>
        <dbReference type="ARBA" id="ARBA00022475"/>
    </source>
</evidence>